<evidence type="ECO:0000256" key="9">
    <source>
        <dbReference type="SAM" id="Phobius"/>
    </source>
</evidence>
<proteinExistence type="inferred from homology"/>
<accession>A0A9W4NNX5</accession>
<dbReference type="OrthoDB" id="194468at2759"/>
<evidence type="ECO:0000259" key="10">
    <source>
        <dbReference type="Pfam" id="PF03151"/>
    </source>
</evidence>
<keyword evidence="6" id="KW-0256">Endoplasmic reticulum</keyword>
<dbReference type="InterPro" id="IPR004853">
    <property type="entry name" value="Sugar_P_trans_dom"/>
</dbReference>
<feature type="transmembrane region" description="Helical" evidence="9">
    <location>
        <begin position="99"/>
        <end position="119"/>
    </location>
</feature>
<keyword evidence="8 9" id="KW-0472">Membrane</keyword>
<dbReference type="Pfam" id="PF03151">
    <property type="entry name" value="TPT"/>
    <property type="match status" value="1"/>
</dbReference>
<dbReference type="Proteomes" id="UP001152592">
    <property type="component" value="Unassembled WGS sequence"/>
</dbReference>
<organism evidence="11 12">
    <name type="scientific">Penicillium salamii</name>
    <dbReference type="NCBI Taxonomy" id="1612424"/>
    <lineage>
        <taxon>Eukaryota</taxon>
        <taxon>Fungi</taxon>
        <taxon>Dikarya</taxon>
        <taxon>Ascomycota</taxon>
        <taxon>Pezizomycotina</taxon>
        <taxon>Eurotiomycetes</taxon>
        <taxon>Eurotiomycetidae</taxon>
        <taxon>Eurotiales</taxon>
        <taxon>Aspergillaceae</taxon>
        <taxon>Penicillium</taxon>
    </lineage>
</organism>
<evidence type="ECO:0000256" key="2">
    <source>
        <dbReference type="ARBA" id="ARBA00004477"/>
    </source>
</evidence>
<comment type="caution">
    <text evidence="11">The sequence shown here is derived from an EMBL/GenBank/DDBJ whole genome shotgun (WGS) entry which is preliminary data.</text>
</comment>
<evidence type="ECO:0000256" key="7">
    <source>
        <dbReference type="ARBA" id="ARBA00022989"/>
    </source>
</evidence>
<comment type="subcellular location">
    <subcellularLocation>
        <location evidence="2">Endoplasmic reticulum membrane</location>
        <topology evidence="2">Multi-pass membrane protein</topology>
    </subcellularLocation>
</comment>
<comment type="subunit">
    <text evidence="4">Homooligomer.</text>
</comment>
<dbReference type="EMBL" id="CAJVPD010000256">
    <property type="protein sequence ID" value="CAG8402516.1"/>
    <property type="molecule type" value="Genomic_DNA"/>
</dbReference>
<keyword evidence="7 9" id="KW-1133">Transmembrane helix</keyword>
<protein>
    <recommendedName>
        <fullName evidence="10">Sugar phosphate transporter domain-containing protein</fullName>
    </recommendedName>
</protein>
<dbReference type="GO" id="GO:0005789">
    <property type="term" value="C:endoplasmic reticulum membrane"/>
    <property type="evidence" value="ECO:0007669"/>
    <property type="project" value="UniProtKB-SubCell"/>
</dbReference>
<evidence type="ECO:0000256" key="5">
    <source>
        <dbReference type="ARBA" id="ARBA00022692"/>
    </source>
</evidence>
<evidence type="ECO:0000256" key="1">
    <source>
        <dbReference type="ARBA" id="ARBA00003420"/>
    </source>
</evidence>
<dbReference type="InterPro" id="IPR050186">
    <property type="entry name" value="TPT_transporter"/>
</dbReference>
<dbReference type="PANTHER" id="PTHR11132">
    <property type="entry name" value="SOLUTE CARRIER FAMILY 35"/>
    <property type="match status" value="1"/>
</dbReference>
<dbReference type="AlphaFoldDB" id="A0A9W4NNX5"/>
<comment type="similarity">
    <text evidence="3">Belongs to the TPT transporter family. SLC35D subfamily.</text>
</comment>
<feature type="transmembrane region" description="Helical" evidence="9">
    <location>
        <begin position="75"/>
        <end position="93"/>
    </location>
</feature>
<evidence type="ECO:0000256" key="3">
    <source>
        <dbReference type="ARBA" id="ARBA00010425"/>
    </source>
</evidence>
<evidence type="ECO:0000256" key="8">
    <source>
        <dbReference type="ARBA" id="ARBA00023136"/>
    </source>
</evidence>
<evidence type="ECO:0000256" key="6">
    <source>
        <dbReference type="ARBA" id="ARBA00022824"/>
    </source>
</evidence>
<feature type="transmembrane region" description="Helical" evidence="9">
    <location>
        <begin position="12"/>
        <end position="29"/>
    </location>
</feature>
<evidence type="ECO:0000313" key="11">
    <source>
        <dbReference type="EMBL" id="CAG8402516.1"/>
    </source>
</evidence>
<feature type="transmembrane region" description="Helical" evidence="9">
    <location>
        <begin position="228"/>
        <end position="247"/>
    </location>
</feature>
<sequence length="304" mass="33380">MAVNTTSSPGRLLCYTLILIFLSSFLIHFNRYILIAFPFPTTLTAWHLTVSALGTRLLAKTTGLINPVQAPMGKLYGVYFIPISISFSMNIILNNVAYMYLSVAFIQMFKSLGPVVVLLSGWAAGLYTLTPSLLAIVCAICIGILISCYGEVRLHGLGLLIQSGALIFEAIRLIMTEQLLSSQKFCFTPLLSLYYLSPLCAGFCWVISLATERNALTGEHMREVNVWLLFSNGIVAFLLNIAAVFFISKSSSLSLALCGGPKAMMTIAASVWLWQDAVTLPQVGGFFLALLGLFFYNIIQKKRK</sequence>
<feature type="transmembrane region" description="Helical" evidence="9">
    <location>
        <begin position="152"/>
        <end position="174"/>
    </location>
</feature>
<feature type="transmembrane region" description="Helical" evidence="9">
    <location>
        <begin position="280"/>
        <end position="299"/>
    </location>
</feature>
<comment type="function">
    <text evidence="1">Involved in the import of GDP-mannose from the cytoplasm into the Golgi lumen.</text>
</comment>
<evidence type="ECO:0000256" key="4">
    <source>
        <dbReference type="ARBA" id="ARBA00011182"/>
    </source>
</evidence>
<keyword evidence="5 9" id="KW-0812">Transmembrane</keyword>
<feature type="transmembrane region" description="Helical" evidence="9">
    <location>
        <begin position="126"/>
        <end position="146"/>
    </location>
</feature>
<name>A0A9W4NNX5_9EURO</name>
<reference evidence="11" key="1">
    <citation type="submission" date="2021-07" db="EMBL/GenBank/DDBJ databases">
        <authorList>
            <person name="Branca A.L. A."/>
        </authorList>
    </citation>
    <scope>NUCLEOTIDE SEQUENCE</scope>
</reference>
<feature type="transmembrane region" description="Helical" evidence="9">
    <location>
        <begin position="186"/>
        <end position="208"/>
    </location>
</feature>
<evidence type="ECO:0000313" key="12">
    <source>
        <dbReference type="Proteomes" id="UP001152592"/>
    </source>
</evidence>
<feature type="domain" description="Sugar phosphate transporter" evidence="10">
    <location>
        <begin position="14"/>
        <end position="297"/>
    </location>
</feature>
<gene>
    <name evidence="11" type="ORF">PSALAMII_LOCUS7837</name>
</gene>